<evidence type="ECO:0000256" key="4">
    <source>
        <dbReference type="ARBA" id="ARBA00022898"/>
    </source>
</evidence>
<feature type="domain" description="Orn/Lys/Arg decarboxylases family 1 pyridoxal-P attachment site" evidence="6">
    <location>
        <begin position="6"/>
        <end position="315"/>
    </location>
</feature>
<proteinExistence type="inferred from homology"/>
<dbReference type="InterPro" id="IPR052357">
    <property type="entry name" value="Orn_Lys_Arg_decarboxylase-I"/>
</dbReference>
<dbReference type="SUPFAM" id="SSF53383">
    <property type="entry name" value="PLP-dependent transferases"/>
    <property type="match status" value="1"/>
</dbReference>
<comment type="caution">
    <text evidence="8">The sequence shown here is derived from an EMBL/GenBank/DDBJ whole genome shotgun (WGS) entry which is preliminary data.</text>
</comment>
<evidence type="ECO:0000259" key="6">
    <source>
        <dbReference type="Pfam" id="PF01276"/>
    </source>
</evidence>
<name>G5INT5_9FIRM</name>
<evidence type="ECO:0000256" key="5">
    <source>
        <dbReference type="ARBA" id="ARBA00023239"/>
    </source>
</evidence>
<dbReference type="EMBL" id="ADLN01000128">
    <property type="protein sequence ID" value="EHI56959.1"/>
    <property type="molecule type" value="Genomic_DNA"/>
</dbReference>
<evidence type="ECO:0000256" key="1">
    <source>
        <dbReference type="ARBA" id="ARBA00001933"/>
    </source>
</evidence>
<dbReference type="PANTHER" id="PTHR43277:SF4">
    <property type="entry name" value="ARGININE DECARBOXYLASE"/>
    <property type="match status" value="1"/>
</dbReference>
<dbReference type="AlphaFoldDB" id="G5INT5"/>
<accession>G5INT5</accession>
<dbReference type="PANTHER" id="PTHR43277">
    <property type="entry name" value="ARGININE DECARBOXYLASE"/>
    <property type="match status" value="1"/>
</dbReference>
<dbReference type="InterPro" id="IPR015421">
    <property type="entry name" value="PyrdxlP-dep_Trfase_major"/>
</dbReference>
<keyword evidence="4" id="KW-0663">Pyridoxal phosphate</keyword>
<evidence type="ECO:0000256" key="3">
    <source>
        <dbReference type="ARBA" id="ARBA00022793"/>
    </source>
</evidence>
<comment type="similarity">
    <text evidence="2">Belongs to the Orn/Lys/Arg decarboxylase class-I family.</text>
</comment>
<dbReference type="Gene3D" id="3.40.640.10">
    <property type="entry name" value="Type I PLP-dependent aspartate aminotransferase-like (Major domain)"/>
    <property type="match status" value="1"/>
</dbReference>
<dbReference type="InterPro" id="IPR008286">
    <property type="entry name" value="Prn/Lys/Arg_de-COase_C"/>
</dbReference>
<gene>
    <name evidence="8" type="ORF">HMPREF9473_05163</name>
</gene>
<dbReference type="Pfam" id="PF03711">
    <property type="entry name" value="OKR_DC_1_C"/>
    <property type="match status" value="1"/>
</dbReference>
<evidence type="ECO:0000256" key="2">
    <source>
        <dbReference type="ARBA" id="ARBA00010671"/>
    </source>
</evidence>
<dbReference type="HOGENOM" id="CLU_025925_1_1_9"/>
<dbReference type="Pfam" id="PF01276">
    <property type="entry name" value="OKR_DC_1"/>
    <property type="match status" value="1"/>
</dbReference>
<dbReference type="SUPFAM" id="SSF55904">
    <property type="entry name" value="Ornithine decarboxylase C-terminal domain"/>
    <property type="match status" value="1"/>
</dbReference>
<dbReference type="RefSeq" id="WP_006783151.1">
    <property type="nucleotide sequence ID" value="NZ_CP040506.1"/>
</dbReference>
<organism evidence="8 9">
    <name type="scientific">Hungatella hathewayi WAL-18680</name>
    <dbReference type="NCBI Taxonomy" id="742737"/>
    <lineage>
        <taxon>Bacteria</taxon>
        <taxon>Bacillati</taxon>
        <taxon>Bacillota</taxon>
        <taxon>Clostridia</taxon>
        <taxon>Lachnospirales</taxon>
        <taxon>Lachnospiraceae</taxon>
        <taxon>Hungatella</taxon>
    </lineage>
</organism>
<dbReference type="GO" id="GO:0016831">
    <property type="term" value="F:carboxy-lyase activity"/>
    <property type="evidence" value="ECO:0007669"/>
    <property type="project" value="UniProtKB-KW"/>
</dbReference>
<reference evidence="8 9" key="1">
    <citation type="submission" date="2011-08" db="EMBL/GenBank/DDBJ databases">
        <title>The Genome Sequence of Clostridium hathewayi WAL-18680.</title>
        <authorList>
            <consortium name="The Broad Institute Genome Sequencing Platform"/>
            <person name="Earl A."/>
            <person name="Ward D."/>
            <person name="Feldgarden M."/>
            <person name="Gevers D."/>
            <person name="Finegold S.M."/>
            <person name="Summanen P.H."/>
            <person name="Molitoris D.R."/>
            <person name="Song M."/>
            <person name="Daigneault M."/>
            <person name="Allen-Vercoe E."/>
            <person name="Young S.K."/>
            <person name="Zeng Q."/>
            <person name="Gargeya S."/>
            <person name="Fitzgerald M."/>
            <person name="Haas B."/>
            <person name="Abouelleil A."/>
            <person name="Alvarado L."/>
            <person name="Arachchi H.M."/>
            <person name="Berlin A."/>
            <person name="Brown A."/>
            <person name="Chapman S.B."/>
            <person name="Chen Z."/>
            <person name="Dunbar C."/>
            <person name="Freedman E."/>
            <person name="Gearin G."/>
            <person name="Gellesch M."/>
            <person name="Goldberg J."/>
            <person name="Griggs A."/>
            <person name="Gujja S."/>
            <person name="Heiman D."/>
            <person name="Howarth C."/>
            <person name="Larson L."/>
            <person name="Lui A."/>
            <person name="MacDonald P.J.P."/>
            <person name="Montmayeur A."/>
            <person name="Murphy C."/>
            <person name="Neiman D."/>
            <person name="Pearson M."/>
            <person name="Priest M."/>
            <person name="Roberts A."/>
            <person name="Saif S."/>
            <person name="Shea T."/>
            <person name="Shenoy N."/>
            <person name="Sisk P."/>
            <person name="Stolte C."/>
            <person name="Sykes S."/>
            <person name="Wortman J."/>
            <person name="Nusbaum C."/>
            <person name="Birren B."/>
        </authorList>
    </citation>
    <scope>NUCLEOTIDE SEQUENCE [LARGE SCALE GENOMIC DNA]</scope>
    <source>
        <strain evidence="8 9">WAL-18680</strain>
    </source>
</reference>
<protein>
    <recommendedName>
        <fullName evidence="10">Orn/Lys/Arg decarboxylases family 1 pyridoxal-P attachment site domain-containing protein</fullName>
    </recommendedName>
</protein>
<dbReference type="InterPro" id="IPR015424">
    <property type="entry name" value="PyrdxlP-dep_Trfase"/>
</dbReference>
<evidence type="ECO:0000259" key="7">
    <source>
        <dbReference type="Pfam" id="PF03711"/>
    </source>
</evidence>
<dbReference type="Gene3D" id="3.90.100.10">
    <property type="entry name" value="Orn/Lys/Arg decarboxylase, C-terminal domain"/>
    <property type="match status" value="1"/>
</dbReference>
<evidence type="ECO:0008006" key="10">
    <source>
        <dbReference type="Google" id="ProtNLM"/>
    </source>
</evidence>
<evidence type="ECO:0000313" key="9">
    <source>
        <dbReference type="Proteomes" id="UP000005384"/>
    </source>
</evidence>
<keyword evidence="3" id="KW-0210">Decarboxylase</keyword>
<evidence type="ECO:0000313" key="8">
    <source>
        <dbReference type="EMBL" id="EHI56959.1"/>
    </source>
</evidence>
<feature type="domain" description="Orn/Lys/Arg decarboxylase C-terminal" evidence="7">
    <location>
        <begin position="408"/>
        <end position="466"/>
    </location>
</feature>
<dbReference type="OrthoDB" id="9815233at2"/>
<sequence length="493" mass="55279">MKDSGLLERLKEYGESDMYPFHMPGHKRRIDEAFSREFPNPFSIDITEVDGFDNLHHPEGILKESMEWAAKVYGADRTYYLVNGSSCGILSAICGTTDNSDTILMSRNCHKSAYHGVFLNHLRAKYIYPQLLENTCVQGGLLPDEMEDMLKTNVEISAVFVVSPTYDGIVSDIKTIANICHKYAIPLIVDEAHGAHFRYGKDLPVSALELGADVVIQSVHKTLPSFTQTAMLHVKEGYVDVEKIERYLHIYQSSSPSYLFMAGIENCIRYMEGDGRARMEELLFKVRRLREELAQLEHLSIMGPEVVGTAGVYDLDITKLIISTVGTSISGAELDEILRSKYHLEMEMCTDTYVTAILSVMDTDEGLGRLRDALLEIDAELGVAEDERLARPGERNVLEEAASCSPEIRMTIYDAVSSGKTTVPLEDSAGRISGEYIYVYPPGIPIVAPGEVLNRELIETVRRYQKMGLAVQGLKDESLNRIEVIKEKEIWEK</sequence>
<keyword evidence="9" id="KW-1185">Reference proteome</keyword>
<dbReference type="Proteomes" id="UP000005384">
    <property type="component" value="Unassembled WGS sequence"/>
</dbReference>
<keyword evidence="5" id="KW-0456">Lyase</keyword>
<dbReference type="PATRIC" id="fig|742737.3.peg.5155"/>
<comment type="cofactor">
    <cofactor evidence="1">
        <name>pyridoxal 5'-phosphate</name>
        <dbReference type="ChEBI" id="CHEBI:597326"/>
    </cofactor>
</comment>
<dbReference type="InterPro" id="IPR000310">
    <property type="entry name" value="Orn/Lys/Arg_deCO2ase_major_dom"/>
</dbReference>
<dbReference type="InterPro" id="IPR036633">
    <property type="entry name" value="Prn/Lys/Arg_de-COase_C_sf"/>
</dbReference>